<dbReference type="Pfam" id="PF00512">
    <property type="entry name" value="HisKA"/>
    <property type="match status" value="1"/>
</dbReference>
<keyword evidence="8" id="KW-0547">Nucleotide-binding</keyword>
<gene>
    <name evidence="21" type="ORF">SAMN05660845_1031</name>
</gene>
<evidence type="ECO:0000256" key="14">
    <source>
        <dbReference type="ARBA" id="ARBA00064003"/>
    </source>
</evidence>
<dbReference type="SUPFAM" id="SSF55874">
    <property type="entry name" value="ATPase domain of HSP90 chaperone/DNA topoisomerase II/histidine kinase"/>
    <property type="match status" value="1"/>
</dbReference>
<comment type="catalytic activity">
    <reaction evidence="1">
        <text>ATP + protein L-histidine = ADP + protein N-phospho-L-histidine.</text>
        <dbReference type="EC" id="2.7.13.3"/>
    </reaction>
</comment>
<dbReference type="InterPro" id="IPR000700">
    <property type="entry name" value="PAS-assoc_C"/>
</dbReference>
<dbReference type="PRINTS" id="PR00344">
    <property type="entry name" value="BCTRLSENSOR"/>
</dbReference>
<evidence type="ECO:0000256" key="3">
    <source>
        <dbReference type="ARBA" id="ARBA00012438"/>
    </source>
</evidence>
<evidence type="ECO:0000256" key="10">
    <source>
        <dbReference type="ARBA" id="ARBA00022840"/>
    </source>
</evidence>
<evidence type="ECO:0000259" key="20">
    <source>
        <dbReference type="PROSITE" id="PS50113"/>
    </source>
</evidence>
<evidence type="ECO:0000256" key="4">
    <source>
        <dbReference type="ARBA" id="ARBA00022475"/>
    </source>
</evidence>
<dbReference type="InterPro" id="IPR003661">
    <property type="entry name" value="HisK_dim/P_dom"/>
</dbReference>
<evidence type="ECO:0000259" key="19">
    <source>
        <dbReference type="PROSITE" id="PS50112"/>
    </source>
</evidence>
<dbReference type="PROSITE" id="PS50112">
    <property type="entry name" value="PAS"/>
    <property type="match status" value="1"/>
</dbReference>
<dbReference type="InterPro" id="IPR011006">
    <property type="entry name" value="CheY-like_superfamily"/>
</dbReference>
<dbReference type="InterPro" id="IPR036097">
    <property type="entry name" value="HisK_dim/P_sf"/>
</dbReference>
<dbReference type="Gene3D" id="3.30.450.20">
    <property type="entry name" value="PAS domain"/>
    <property type="match status" value="1"/>
</dbReference>
<feature type="modified residue" description="4-aspartylphosphate" evidence="16">
    <location>
        <position position="501"/>
    </location>
</feature>
<dbReference type="SUPFAM" id="SSF55785">
    <property type="entry name" value="PYP-like sensor domain (PAS domain)"/>
    <property type="match status" value="1"/>
</dbReference>
<dbReference type="Pfam" id="PF00989">
    <property type="entry name" value="PAS"/>
    <property type="match status" value="1"/>
</dbReference>
<evidence type="ECO:0000256" key="13">
    <source>
        <dbReference type="ARBA" id="ARBA00023136"/>
    </source>
</evidence>
<evidence type="ECO:0000256" key="2">
    <source>
        <dbReference type="ARBA" id="ARBA00004651"/>
    </source>
</evidence>
<keyword evidence="10" id="KW-0067">ATP-binding</keyword>
<dbReference type="PROSITE" id="PS50109">
    <property type="entry name" value="HIS_KIN"/>
    <property type="match status" value="1"/>
</dbReference>
<protein>
    <recommendedName>
        <fullName evidence="15">Sensory/regulatory protein RpfC</fullName>
        <ecNumber evidence="3">2.7.13.3</ecNumber>
    </recommendedName>
</protein>
<dbReference type="InterPro" id="IPR036890">
    <property type="entry name" value="HATPase_C_sf"/>
</dbReference>
<dbReference type="PROSITE" id="PS50113">
    <property type="entry name" value="PAC"/>
    <property type="match status" value="1"/>
</dbReference>
<dbReference type="EMBL" id="FOJT01000002">
    <property type="protein sequence ID" value="SFA92907.1"/>
    <property type="molecule type" value="Genomic_DNA"/>
</dbReference>
<dbReference type="InterPro" id="IPR036641">
    <property type="entry name" value="HPT_dom_sf"/>
</dbReference>
<evidence type="ECO:0000256" key="12">
    <source>
        <dbReference type="ARBA" id="ARBA00023012"/>
    </source>
</evidence>
<evidence type="ECO:0000256" key="6">
    <source>
        <dbReference type="ARBA" id="ARBA00022679"/>
    </source>
</evidence>
<sequence>MLFQSGEKQNRADELVIADIELAFQNDEKEKRVIENKELEVYSNSLKLASQYSLSIIEASRDPLFAISPEGKVTDTNEATVQATGVSKDKLIGSNFIDYFTDTCKAKESYEEVFSKGFIADFPLIIKDHKLTEVLFNGSIYKSEEGNVIGAVLVARDITEQKILETQLTEAKIFAELATSIAEEAKLTAESATQKAEEAVKSKQQFLSNMSHEIRTPMNAIIGFTKVVLKTELTAKQREYLTAIKMSGDALIVLINDILDLAKVDAGKMTFEKTPFKLNLSIKAMLHLFETKIQEKNLKLITNYDENIPEVLVGDPVRLHQIILNLLSNAIKFTNQGKITVSVKLVDENEEKVTIKFSVTDTGIGIKDTKIEKVFENFQQATSGTSRIFGGTGLGLAIVKQLVEGQKGKIEVESKLDVGSTFSFVLDFKKTNAEAVLEPEMLELNTDVKDIKILVVEDMELNQLLMKTLLDDFGFECEIASNGKIAIEKLKEKAFDIILMDLQMPEMNGFEATEYIRKEMKSTIPIIALTADVTTVDVARCKEVGMNDYVSKPVDERLLYSKLIGIMKKPVLIIEKKINGNIKTEEIRYVDMSYLVKLTKSNSKLMSEIISLYLKQTPPLVTSLKKSFTDKNWELLASTVHKMIPSFAIMGINPEITEVAMKIQEYAHSLELTKDLDKLILQLENVCTKACAELELELINLNKPTDENR</sequence>
<dbReference type="AlphaFoldDB" id="A0A1I0WWW7"/>
<feature type="domain" description="Histidine kinase" evidence="17">
    <location>
        <begin position="209"/>
        <end position="430"/>
    </location>
</feature>
<dbReference type="GO" id="GO:0005524">
    <property type="term" value="F:ATP binding"/>
    <property type="evidence" value="ECO:0007669"/>
    <property type="project" value="UniProtKB-KW"/>
</dbReference>
<dbReference type="GO" id="GO:0000155">
    <property type="term" value="F:phosphorelay sensor kinase activity"/>
    <property type="evidence" value="ECO:0007669"/>
    <property type="project" value="InterPro"/>
</dbReference>
<dbReference type="CDD" id="cd00082">
    <property type="entry name" value="HisKA"/>
    <property type="match status" value="1"/>
</dbReference>
<keyword evidence="12" id="KW-0902">Two-component regulatory system</keyword>
<dbReference type="PROSITE" id="PS50110">
    <property type="entry name" value="RESPONSE_REGULATORY"/>
    <property type="match status" value="1"/>
</dbReference>
<proteinExistence type="predicted"/>
<evidence type="ECO:0000256" key="8">
    <source>
        <dbReference type="ARBA" id="ARBA00022741"/>
    </source>
</evidence>
<evidence type="ECO:0000256" key="9">
    <source>
        <dbReference type="ARBA" id="ARBA00022777"/>
    </source>
</evidence>
<dbReference type="InterPro" id="IPR013767">
    <property type="entry name" value="PAS_fold"/>
</dbReference>
<dbReference type="InterPro" id="IPR005467">
    <property type="entry name" value="His_kinase_dom"/>
</dbReference>
<dbReference type="InterPro" id="IPR004358">
    <property type="entry name" value="Sig_transdc_His_kin-like_C"/>
</dbReference>
<dbReference type="SUPFAM" id="SSF52172">
    <property type="entry name" value="CheY-like"/>
    <property type="match status" value="1"/>
</dbReference>
<dbReference type="PANTHER" id="PTHR45339:SF1">
    <property type="entry name" value="HYBRID SIGNAL TRANSDUCTION HISTIDINE KINASE J"/>
    <property type="match status" value="1"/>
</dbReference>
<dbReference type="FunFam" id="3.30.565.10:FF:000010">
    <property type="entry name" value="Sensor histidine kinase RcsC"/>
    <property type="match status" value="1"/>
</dbReference>
<name>A0A1I0WWW7_9FLAO</name>
<dbReference type="Gene3D" id="3.30.565.10">
    <property type="entry name" value="Histidine kinase-like ATPase, C-terminal domain"/>
    <property type="match status" value="1"/>
</dbReference>
<dbReference type="NCBIfam" id="TIGR00229">
    <property type="entry name" value="sensory_box"/>
    <property type="match status" value="1"/>
</dbReference>
<feature type="domain" description="Response regulatory" evidence="18">
    <location>
        <begin position="452"/>
        <end position="567"/>
    </location>
</feature>
<keyword evidence="11" id="KW-1133">Transmembrane helix</keyword>
<dbReference type="GO" id="GO:0006355">
    <property type="term" value="P:regulation of DNA-templated transcription"/>
    <property type="evidence" value="ECO:0007669"/>
    <property type="project" value="InterPro"/>
</dbReference>
<feature type="domain" description="PAC" evidence="20">
    <location>
        <begin position="118"/>
        <end position="170"/>
    </location>
</feature>
<dbReference type="InterPro" id="IPR035965">
    <property type="entry name" value="PAS-like_dom_sf"/>
</dbReference>
<evidence type="ECO:0000259" key="17">
    <source>
        <dbReference type="PROSITE" id="PS50109"/>
    </source>
</evidence>
<dbReference type="FunFam" id="1.10.287.130:FF:000002">
    <property type="entry name" value="Two-component osmosensing histidine kinase"/>
    <property type="match status" value="1"/>
</dbReference>
<evidence type="ECO:0000259" key="18">
    <source>
        <dbReference type="PROSITE" id="PS50110"/>
    </source>
</evidence>
<evidence type="ECO:0000256" key="11">
    <source>
        <dbReference type="ARBA" id="ARBA00022989"/>
    </source>
</evidence>
<organism evidence="21 22">
    <name type="scientific">Flavobacterium swingsii</name>
    <dbReference type="NCBI Taxonomy" id="498292"/>
    <lineage>
        <taxon>Bacteria</taxon>
        <taxon>Pseudomonadati</taxon>
        <taxon>Bacteroidota</taxon>
        <taxon>Flavobacteriia</taxon>
        <taxon>Flavobacteriales</taxon>
        <taxon>Flavobacteriaceae</taxon>
        <taxon>Flavobacterium</taxon>
    </lineage>
</organism>
<dbReference type="SUPFAM" id="SSF47384">
    <property type="entry name" value="Homodimeric domain of signal transducing histidine kinase"/>
    <property type="match status" value="1"/>
</dbReference>
<evidence type="ECO:0000313" key="22">
    <source>
        <dbReference type="Proteomes" id="UP000199604"/>
    </source>
</evidence>
<dbReference type="CDD" id="cd17546">
    <property type="entry name" value="REC_hyHK_CKI1_RcsC-like"/>
    <property type="match status" value="1"/>
</dbReference>
<keyword evidence="13" id="KW-0472">Membrane</keyword>
<evidence type="ECO:0000256" key="15">
    <source>
        <dbReference type="ARBA" id="ARBA00068150"/>
    </source>
</evidence>
<dbReference type="Gene3D" id="1.10.287.130">
    <property type="match status" value="1"/>
</dbReference>
<evidence type="ECO:0000256" key="7">
    <source>
        <dbReference type="ARBA" id="ARBA00022692"/>
    </source>
</evidence>
<keyword evidence="6" id="KW-0808">Transferase</keyword>
<dbReference type="CDD" id="cd00130">
    <property type="entry name" value="PAS"/>
    <property type="match status" value="1"/>
</dbReference>
<dbReference type="SUPFAM" id="SSF47226">
    <property type="entry name" value="Histidine-containing phosphotransfer domain, HPT domain"/>
    <property type="match status" value="1"/>
</dbReference>
<dbReference type="InterPro" id="IPR003594">
    <property type="entry name" value="HATPase_dom"/>
</dbReference>
<dbReference type="EC" id="2.7.13.3" evidence="3"/>
<keyword evidence="9" id="KW-0418">Kinase</keyword>
<keyword evidence="7" id="KW-0812">Transmembrane</keyword>
<evidence type="ECO:0000256" key="16">
    <source>
        <dbReference type="PROSITE-ProRule" id="PRU00169"/>
    </source>
</evidence>
<dbReference type="CDD" id="cd16922">
    <property type="entry name" value="HATPase_EvgS-ArcB-TorS-like"/>
    <property type="match status" value="1"/>
</dbReference>
<dbReference type="Gene3D" id="3.40.50.2300">
    <property type="match status" value="1"/>
</dbReference>
<accession>A0A1I0WWW7</accession>
<dbReference type="PANTHER" id="PTHR45339">
    <property type="entry name" value="HYBRID SIGNAL TRANSDUCTION HISTIDINE KINASE J"/>
    <property type="match status" value="1"/>
</dbReference>
<dbReference type="Pfam" id="PF02518">
    <property type="entry name" value="HATPase_c"/>
    <property type="match status" value="1"/>
</dbReference>
<reference evidence="22" key="1">
    <citation type="submission" date="2016-10" db="EMBL/GenBank/DDBJ databases">
        <authorList>
            <person name="Varghese N."/>
            <person name="Submissions S."/>
        </authorList>
    </citation>
    <scope>NUCLEOTIDE SEQUENCE [LARGE SCALE GENOMIC DNA]</scope>
    <source>
        <strain evidence="22">DSM 21789</strain>
    </source>
</reference>
<keyword evidence="5 16" id="KW-0597">Phosphoprotein</keyword>
<keyword evidence="4" id="KW-1003">Cell membrane</keyword>
<dbReference type="SMART" id="SM00388">
    <property type="entry name" value="HisKA"/>
    <property type="match status" value="1"/>
</dbReference>
<dbReference type="SMART" id="SM00091">
    <property type="entry name" value="PAS"/>
    <property type="match status" value="1"/>
</dbReference>
<dbReference type="GO" id="GO:0005886">
    <property type="term" value="C:plasma membrane"/>
    <property type="evidence" value="ECO:0007669"/>
    <property type="project" value="UniProtKB-SubCell"/>
</dbReference>
<dbReference type="Proteomes" id="UP000199604">
    <property type="component" value="Unassembled WGS sequence"/>
</dbReference>
<keyword evidence="22" id="KW-1185">Reference proteome</keyword>
<comment type="subunit">
    <text evidence="14">At low DSF concentrations, interacts with RpfF.</text>
</comment>
<dbReference type="InterPro" id="IPR000014">
    <property type="entry name" value="PAS"/>
</dbReference>
<dbReference type="SMART" id="SM00387">
    <property type="entry name" value="HATPase_c"/>
    <property type="match status" value="1"/>
</dbReference>
<dbReference type="Gene3D" id="1.20.120.160">
    <property type="entry name" value="HPT domain"/>
    <property type="match status" value="1"/>
</dbReference>
<dbReference type="STRING" id="498292.SAMN05660845_1031"/>
<feature type="domain" description="PAS" evidence="19">
    <location>
        <begin position="49"/>
        <end position="97"/>
    </location>
</feature>
<comment type="subcellular location">
    <subcellularLocation>
        <location evidence="2">Cell membrane</location>
        <topology evidence="2">Multi-pass membrane protein</topology>
    </subcellularLocation>
</comment>
<evidence type="ECO:0000256" key="5">
    <source>
        <dbReference type="ARBA" id="ARBA00022553"/>
    </source>
</evidence>
<evidence type="ECO:0000256" key="1">
    <source>
        <dbReference type="ARBA" id="ARBA00000085"/>
    </source>
</evidence>
<dbReference type="SMART" id="SM00448">
    <property type="entry name" value="REC"/>
    <property type="match status" value="1"/>
</dbReference>
<dbReference type="Pfam" id="PF00072">
    <property type="entry name" value="Response_reg"/>
    <property type="match status" value="1"/>
</dbReference>
<dbReference type="InterPro" id="IPR001789">
    <property type="entry name" value="Sig_transdc_resp-reg_receiver"/>
</dbReference>
<evidence type="ECO:0000313" key="21">
    <source>
        <dbReference type="EMBL" id="SFA92907.1"/>
    </source>
</evidence>